<dbReference type="OrthoDB" id="5986060at2759"/>
<feature type="non-terminal residue" evidence="2">
    <location>
        <position position="1"/>
    </location>
</feature>
<feature type="region of interest" description="Disordered" evidence="1">
    <location>
        <begin position="1408"/>
        <end position="1445"/>
    </location>
</feature>
<dbReference type="InterPro" id="IPR043366">
    <property type="entry name" value="HECTD4"/>
</dbReference>
<evidence type="ECO:0000313" key="2">
    <source>
        <dbReference type="EMBL" id="KAG9328556.1"/>
    </source>
</evidence>
<dbReference type="Proteomes" id="UP000824540">
    <property type="component" value="Unassembled WGS sequence"/>
</dbReference>
<keyword evidence="3" id="KW-1185">Reference proteome</keyword>
<feature type="compositionally biased region" description="Basic and acidic residues" evidence="1">
    <location>
        <begin position="203"/>
        <end position="213"/>
    </location>
</feature>
<accession>A0A8T2MLU6</accession>
<feature type="compositionally biased region" description="Gly residues" evidence="1">
    <location>
        <begin position="1349"/>
        <end position="1358"/>
    </location>
</feature>
<proteinExistence type="predicted"/>
<dbReference type="GO" id="GO:0042593">
    <property type="term" value="P:glucose homeostasis"/>
    <property type="evidence" value="ECO:0007669"/>
    <property type="project" value="TreeGrafter"/>
</dbReference>
<feature type="compositionally biased region" description="Low complexity" evidence="1">
    <location>
        <begin position="1359"/>
        <end position="1389"/>
    </location>
</feature>
<dbReference type="InterPro" id="IPR043136">
    <property type="entry name" value="B30.2/SPRY_sf"/>
</dbReference>
<dbReference type="PANTHER" id="PTHR46435:SF1">
    <property type="entry name" value="E3 UBIQUITIN-PROTEIN LIGASE HECTD4-RELATED"/>
    <property type="match status" value="1"/>
</dbReference>
<name>A0A8T2MLU6_9TELE</name>
<feature type="compositionally biased region" description="Basic and acidic residues" evidence="1">
    <location>
        <begin position="1321"/>
        <end position="1346"/>
    </location>
</feature>
<gene>
    <name evidence="2" type="ORF">JZ751_013006</name>
</gene>
<dbReference type="InterPro" id="IPR035781">
    <property type="entry name" value="SPRY_HECTD4"/>
</dbReference>
<dbReference type="PANTHER" id="PTHR46435">
    <property type="entry name" value="E3 UBIQUITIN-PROTEIN LIGASE HECTD4-RELATED"/>
    <property type="match status" value="1"/>
</dbReference>
<feature type="compositionally biased region" description="Basic and acidic residues" evidence="1">
    <location>
        <begin position="225"/>
        <end position="234"/>
    </location>
</feature>
<feature type="region of interest" description="Disordered" evidence="1">
    <location>
        <begin position="70"/>
        <end position="312"/>
    </location>
</feature>
<feature type="compositionally biased region" description="Basic and acidic residues" evidence="1">
    <location>
        <begin position="125"/>
        <end position="134"/>
    </location>
</feature>
<sequence length="2128" mass="227974">VRLLAEIRTRACLVMAQLLEDSSFCEEFIQQCPAAVEVLNLVAQECSPGERLGVVEAQCERVRMLYRDCAPPPPPPLQTDRRQETGQCTPPSPLQTDRRQVSAPHPHPYRPTGDRSVPPTPTPTDRQETGDRSVHPTPTPTDQQETGQCTPPPPLQTDRRQVSAPTPTPTDRQETDQQEIGQCTPPPPLQTDRRLVSAPHPTPTDRQETDRQETGQCTPPPPLQTDRRQTDRRQVSAPPSPHPYRPPGDRLVPPTLTPTPTDARRQTARRQVSAPHPHPYRPTGDRLVPPTPTDRQETGECTPPPPLQTDRRQPKEITWCPSRVFPPVRACMFSSRLTSVTFLADPSAGGGLPRGTFIYATSPVPIQAPSFYWEIEIVSYGDSDDDSGPIVSFGFATEAEKRDGAWTNPVGTCLFHNNGRAVHYNGSSLLQWKSVRLDVALLPGDVAGIGWERSEGTPPPPGQASKGRVYFTYCGQRLSPYLEDVAGGMWPLVHIQKKNTKIRANFGCRPFAYAEGQAHRNAADLCPDLAEEISANFEALPFAMASDSDNDAGASVASDSGSHGPPCRIAAVATAQQQYNSDSSCLYKVELSYENLVTSGPDPHPPPIADDESDDEDDDDVPREDHYALLVKAWETKVFPTIRRRFRNEAERKSGLDQIKGALQLGLTVVIRCPDSNNTNSSTGGTALPKFAIRGMLKTFGLHGVVLDVDSMNELVQVETYLRSEGVLVHGTISSSSILLAQSLLNNLQGQSCSPTDLFYQGNAQPIREWLTVAITRALHQGEESLLELAKQICSFLQHAPEQFSSEEFPVSESKVSMDVNFPGAAFVVVSCKESQLGCRKDSSLYKAPWARVMVYGLGHKVRRNGQLNLMEAVCYPLDASPSNTGLTPPPTTNQYPSIIIPTDKVHIKLGESAFPPFSPSPLHDPYIQAEVTTSPFYNMFALALRCFLFVWLLPGVSPPPGAVVVLHSLPLEFPLAMAFAEQLLTWKLGEGSEHSEEELDTVPSSVLLQVVELLGGLLWTTDLAPCIKELTFHLLAELFRKIHHLEQRKSPSGLSSSIALLLNPCLAVLMALQTELRKLYDRETQGWAAAGTGGGGASAAASGGGGSALALGAEQSRFSTYFHALTEVCLAVAEVTLPLNVSGAAVVVPPSSAPTLSDSSSSSSSSPGQTPQSPSLLSKRKKVKMKRERAGAAVVTVATGKRGSGVGVGGARLSESDSALLNMAAGGKPEDMLWFHRALTLLMILRHLANKDPQGLGVTSDAVTDACQALVGPTAHSRLLVLSGIPTHLEESAVRSAIRRACNAHGGLFKDEIFIPLQEEDPKKPKVPVDGKTAPEPERDQRDRPFPAGGGGIGGGNDSPDSSSSVTPAMSVSASASTSQTSICSSSQGVSRTASELSVDQELLAAPPSAAPPSAAAVAPPPHQGAPDPLTVDSQESLDNSLCSTGSLGSLGSLGEPLDSAETASVSDGGSMYTVTSLEQNAVMARPIKGYAVIEVRARAKVEKIRASLFNSSDLIGLSSLEGEDDLMEMTNEEILTASSVNQSLFDTQGSSALEDYFMDKSIRGQLCAHCTALCAPRPALCPLYHPVCSQASSVAFVPPCVLPGQLCGLCTALCAPRPALCPLYHPVCSQASSVPIVPPCVLPGQLCARYTTLCAPRPALWPLYRPVCSQASSVAFVPPCVLPGQLCARYTTLCAPRPALCPLYHPVCSQASSVPVIPPCVLPGQLCARYTTLCAPRPALCPLYRPVCSQASSVPIVPPCVLPGQLCARYTTLCAPRPALCPLYRPVCSQASSVPVIPPCVLPGQLCARYTALCAPRPALCPLYHPVCSQASSVPIVPPCVLPGQLCARYTTLCAPRPALCPLYHPVCSQASSVPVIPPCVLPGQLCAHCTALCAPRPALCPLYRPVCSQASSVPIVPPYVLPGQLCARYTTLCAPRPALCPLYHPVCSQASSVPVIPPCVLPGQLCGLCTALCAPRPALCPLYHPAVWAVTLCTVLSRSVSGDKLVPGARDVLMDIFKSCVHSEQMLSLTPTKPIKVSDIYLSKEQINSQTPGNLLHVFFTNVRPPKKVLEDQLTQILRKYGAPKPNKSKYSKAGKEQHQGKVVSTKRPITKPPTKEKSVINSVR</sequence>
<dbReference type="Gene3D" id="2.60.120.920">
    <property type="match status" value="1"/>
</dbReference>
<evidence type="ECO:0000256" key="1">
    <source>
        <dbReference type="SAM" id="MobiDB-lite"/>
    </source>
</evidence>
<dbReference type="FunFam" id="2.60.120.920:FF:000030">
    <property type="entry name" value="probable E3 ubiquitin-protein ligase HECTD4 isoform X2"/>
    <property type="match status" value="1"/>
</dbReference>
<feature type="compositionally biased region" description="Acidic residues" evidence="1">
    <location>
        <begin position="609"/>
        <end position="621"/>
    </location>
</feature>
<feature type="region of interest" description="Disordered" evidence="1">
    <location>
        <begin position="2084"/>
        <end position="2128"/>
    </location>
</feature>
<reference evidence="2" key="1">
    <citation type="thesis" date="2021" institute="BYU ScholarsArchive" country="Provo, UT, USA">
        <title>Applications of and Algorithms for Genome Assembly and Genomic Analyses with an Emphasis on Marine Teleosts.</title>
        <authorList>
            <person name="Pickett B.D."/>
        </authorList>
    </citation>
    <scope>NUCLEOTIDE SEQUENCE</scope>
    <source>
        <strain evidence="2">HI-2016</strain>
    </source>
</reference>
<feature type="compositionally biased region" description="Low complexity" evidence="1">
    <location>
        <begin position="1408"/>
        <end position="1419"/>
    </location>
</feature>
<feature type="compositionally biased region" description="Polar residues" evidence="1">
    <location>
        <begin position="140"/>
        <end position="149"/>
    </location>
</feature>
<feature type="region of interest" description="Disordered" evidence="1">
    <location>
        <begin position="1151"/>
        <end position="1187"/>
    </location>
</feature>
<evidence type="ECO:0000313" key="3">
    <source>
        <dbReference type="Proteomes" id="UP000824540"/>
    </source>
</evidence>
<dbReference type="CDD" id="cd13735">
    <property type="entry name" value="SPRY_HECT_like"/>
    <property type="match status" value="1"/>
</dbReference>
<protein>
    <submittedName>
        <fullName evidence="2">Uncharacterized protein</fullName>
    </submittedName>
</protein>
<feature type="region of interest" description="Disordered" evidence="1">
    <location>
        <begin position="1320"/>
        <end position="1389"/>
    </location>
</feature>
<comment type="caution">
    <text evidence="2">The sequence shown here is derived from an EMBL/GenBank/DDBJ whole genome shotgun (WGS) entry which is preliminary data.</text>
</comment>
<dbReference type="EMBL" id="JAFBMS010002094">
    <property type="protein sequence ID" value="KAG9328556.1"/>
    <property type="molecule type" value="Genomic_DNA"/>
</dbReference>
<feature type="compositionally biased region" description="Low complexity" evidence="1">
    <location>
        <begin position="1151"/>
        <end position="1178"/>
    </location>
</feature>
<feature type="region of interest" description="Disordered" evidence="1">
    <location>
        <begin position="596"/>
        <end position="621"/>
    </location>
</feature>
<organism evidence="2 3">
    <name type="scientific">Albula glossodonta</name>
    <name type="common">roundjaw bonefish</name>
    <dbReference type="NCBI Taxonomy" id="121402"/>
    <lineage>
        <taxon>Eukaryota</taxon>
        <taxon>Metazoa</taxon>
        <taxon>Chordata</taxon>
        <taxon>Craniata</taxon>
        <taxon>Vertebrata</taxon>
        <taxon>Euteleostomi</taxon>
        <taxon>Actinopterygii</taxon>
        <taxon>Neopterygii</taxon>
        <taxon>Teleostei</taxon>
        <taxon>Albuliformes</taxon>
        <taxon>Albulidae</taxon>
        <taxon>Albula</taxon>
    </lineage>
</organism>